<proteinExistence type="predicted"/>
<organism evidence="2 3">
    <name type="scientific">Acetatifactor muris</name>
    <dbReference type="NCBI Taxonomy" id="879566"/>
    <lineage>
        <taxon>Bacteria</taxon>
        <taxon>Bacillati</taxon>
        <taxon>Bacillota</taxon>
        <taxon>Clostridia</taxon>
        <taxon>Lachnospirales</taxon>
        <taxon>Lachnospiraceae</taxon>
        <taxon>Acetatifactor</taxon>
    </lineage>
</organism>
<dbReference type="InterPro" id="IPR036237">
    <property type="entry name" value="Xyl_isomerase-like_sf"/>
</dbReference>
<reference evidence="2 3" key="1">
    <citation type="submission" date="2018-01" db="EMBL/GenBank/DDBJ databases">
        <authorList>
            <person name="Gaut B.S."/>
            <person name="Morton B.R."/>
            <person name="Clegg M.T."/>
            <person name="Duvall M.R."/>
        </authorList>
    </citation>
    <scope>NUCLEOTIDE SEQUENCE [LARGE SCALE GENOMIC DNA]</scope>
    <source>
        <strain evidence="2">GP69</strain>
    </source>
</reference>
<dbReference type="GO" id="GO:0046565">
    <property type="term" value="F:3-dehydroshikimate dehydratase activity"/>
    <property type="evidence" value="ECO:0007669"/>
    <property type="project" value="UniProtKB-EC"/>
</dbReference>
<keyword evidence="2" id="KW-0456">Lyase</keyword>
<dbReference type="Pfam" id="PF01261">
    <property type="entry name" value="AP_endonuc_2"/>
    <property type="match status" value="1"/>
</dbReference>
<dbReference type="Gene3D" id="3.20.20.150">
    <property type="entry name" value="Divalent-metal-dependent TIM barrel enzymes"/>
    <property type="match status" value="1"/>
</dbReference>
<dbReference type="Proteomes" id="UP000236311">
    <property type="component" value="Unassembled WGS sequence"/>
</dbReference>
<evidence type="ECO:0000313" key="2">
    <source>
        <dbReference type="EMBL" id="SOY29061.1"/>
    </source>
</evidence>
<dbReference type="SUPFAM" id="SSF51658">
    <property type="entry name" value="Xylose isomerase-like"/>
    <property type="match status" value="1"/>
</dbReference>
<protein>
    <submittedName>
        <fullName evidence="2">3-dehydroshikimate dehydratase</fullName>
        <ecNumber evidence="2">4.2.1.118</ecNumber>
    </submittedName>
</protein>
<feature type="domain" description="Xylose isomerase-like TIM barrel" evidence="1">
    <location>
        <begin position="29"/>
        <end position="250"/>
    </location>
</feature>
<dbReference type="EC" id="4.2.1.118" evidence="2"/>
<dbReference type="InterPro" id="IPR013022">
    <property type="entry name" value="Xyl_isomerase-like_TIM-brl"/>
</dbReference>
<evidence type="ECO:0000313" key="3">
    <source>
        <dbReference type="Proteomes" id="UP000236311"/>
    </source>
</evidence>
<dbReference type="PANTHER" id="PTHR12110:SF41">
    <property type="entry name" value="INOSOSE DEHYDRATASE"/>
    <property type="match status" value="1"/>
</dbReference>
<dbReference type="InterPro" id="IPR050312">
    <property type="entry name" value="IolE/XylAMocC-like"/>
</dbReference>
<dbReference type="PANTHER" id="PTHR12110">
    <property type="entry name" value="HYDROXYPYRUVATE ISOMERASE"/>
    <property type="match status" value="1"/>
</dbReference>
<gene>
    <name evidence="2" type="primary">asbF</name>
    <name evidence="2" type="ORF">AMURIS_01776</name>
</gene>
<dbReference type="EMBL" id="OFSM01000008">
    <property type="protein sequence ID" value="SOY29061.1"/>
    <property type="molecule type" value="Genomic_DNA"/>
</dbReference>
<evidence type="ECO:0000259" key="1">
    <source>
        <dbReference type="Pfam" id="PF01261"/>
    </source>
</evidence>
<sequence length="292" mass="32929">MQERRDIDMNYEKISGFSDEIAEDIDTQFRVLKKLNIKYFEPRGIDGKSIADLSDAEVTALKEKMAANEIRVSSIGSPIGKVNLEGDFEEHFAQFRRVVEIAGMLDVRYIRMFSFYHQGGEEWSEQEREEVLTRLRRMIACAKEHGVVLLHENEKDIYGDTVERCADLMTELGCAHFRAVFDPANFVQCGQDTRKAYQALKEHIAYVHIKDAFLADGRVVPAGAGDGNVEYVLEKLFAGGYDGFLSIEPHLGSFAGLENLELDDKMADLPQGGEGTFTLAYRALESVLERVL</sequence>
<accession>A0A2K4ZF32</accession>
<name>A0A2K4ZF32_9FIRM</name>
<keyword evidence="3" id="KW-1185">Reference proteome</keyword>
<dbReference type="AlphaFoldDB" id="A0A2K4ZF32"/>